<evidence type="ECO:0000256" key="4">
    <source>
        <dbReference type="ARBA" id="ARBA00022679"/>
    </source>
</evidence>
<evidence type="ECO:0000259" key="6">
    <source>
        <dbReference type="Pfam" id="PF01555"/>
    </source>
</evidence>
<dbReference type="GO" id="GO:0003677">
    <property type="term" value="F:DNA binding"/>
    <property type="evidence" value="ECO:0007669"/>
    <property type="project" value="InterPro"/>
</dbReference>
<dbReference type="SUPFAM" id="SSF53335">
    <property type="entry name" value="S-adenosyl-L-methionine-dependent methyltransferases"/>
    <property type="match status" value="2"/>
</dbReference>
<keyword evidence="8" id="KW-1185">Reference proteome</keyword>
<dbReference type="RefSeq" id="WP_281806427.1">
    <property type="nucleotide sequence ID" value="NZ_BSEC01000004.1"/>
</dbReference>
<sequence length="942" mass="106310">MNRRGKSAGAGDLFLEGSGQLRLIEKSAEQQALEKDKVECLGMKFDSDDARRAYFTERLSEKLADPEFRKTPGFPKGTDKDIIHMSDPPWYTACPNPFLTDFIVAYGRPYDPKERYERDPFAVDTSIGKTDALYKAHGYHTKVPHLAIVPSILHYTEPGDVVLDGFAGSGMTGVAAQWCGSAPAEYRKQIEAEWLQQGLPKPKWGARRAILNDLGPAASFIAANYTLPFDVAAFSRAAQRVLTEVEKELGWMYETLHTDGKSKGRINFTVWSEVFTCPECAGEVNFVQEALDSSTKRVHDRFPCPHCSAELTKSRLEKLYETRVDPVIGKTIKTPKRRAALINYSVGVARYEKAPTSADAAVLDQIAAMPLPPEVPTQVLPYMHMTHERARMDSAGVTHVHHFFMPRAAQSLASLWRHANAEHNQRLRSMLLFFVEQAIWGMSLLARYAPTHFSQVNQYLNGVYYIGSQIVDVSPWYILDGKAKRLGTTFSGLRNRQFFVATQTGTCAVIPIHNDSIDYIFTDPPFGENIYYADLNYLVEAWHRVLTEAEPEAIVDKAKKKDVNDYQALMRACFDEYARVLKPGRWMTVVFSNSANAVWRAIQEAMGTAGFVVADVRTLDKQQGSYRQVTSTAVKQDLVISAYKPTEALAGRFALGEALPENAWAFVTEHLGHVPVFSSVAGVADVIAERTAQVLHDRMVAFHVQRQLSVPLSTAEFLGGLNQRYPERDGMYFLPTQVAEYDRKRNTAAELRQLSLFVIDEASAIQWVRRELQDKPRSFQDLQPAFMREIQNWAKHEETVELKEILRQNCIHYDGSGPVPSQIHSYLSTNFKELRNLAKDDPALTAKAADRWYVPDPGKQGDLEKLREKNLLKEFEAYKQSKERKLKMFRTEAVRAGFKAAYDGQDYKTIVSVAAKLPENVLQEDEKLLMYYDVASMRLGDG</sequence>
<gene>
    <name evidence="7" type="ORF">LMG27198_45550</name>
</gene>
<proteinExistence type="inferred from homology"/>
<dbReference type="EMBL" id="BSEC01000004">
    <property type="protein sequence ID" value="GLI95563.1"/>
    <property type="molecule type" value="Genomic_DNA"/>
</dbReference>
<dbReference type="PROSITE" id="PS00092">
    <property type="entry name" value="N6_MTASE"/>
    <property type="match status" value="1"/>
</dbReference>
<dbReference type="EC" id="2.1.1.72" evidence="2"/>
<feature type="domain" description="DNA methylase N-4/N-6" evidence="6">
    <location>
        <begin position="137"/>
        <end position="177"/>
    </location>
</feature>
<evidence type="ECO:0000313" key="8">
    <source>
        <dbReference type="Proteomes" id="UP001144323"/>
    </source>
</evidence>
<dbReference type="GO" id="GO:0008170">
    <property type="term" value="F:N-methyltransferase activity"/>
    <property type="evidence" value="ECO:0007669"/>
    <property type="project" value="InterPro"/>
</dbReference>
<protein>
    <recommendedName>
        <fullName evidence="2">site-specific DNA-methyltransferase (adenine-specific)</fullName>
        <ecNumber evidence="2">2.1.1.72</ecNumber>
    </recommendedName>
</protein>
<dbReference type="GO" id="GO:0032259">
    <property type="term" value="P:methylation"/>
    <property type="evidence" value="ECO:0007669"/>
    <property type="project" value="UniProtKB-KW"/>
</dbReference>
<evidence type="ECO:0000256" key="2">
    <source>
        <dbReference type="ARBA" id="ARBA00011900"/>
    </source>
</evidence>
<accession>A0A9W6GYR6</accession>
<evidence type="ECO:0000256" key="1">
    <source>
        <dbReference type="ARBA" id="ARBA00006594"/>
    </source>
</evidence>
<keyword evidence="4" id="KW-0808">Transferase</keyword>
<evidence type="ECO:0000256" key="5">
    <source>
        <dbReference type="ARBA" id="ARBA00047942"/>
    </source>
</evidence>
<name>A0A9W6GYR6_9HYPH</name>
<keyword evidence="3 7" id="KW-0489">Methyltransferase</keyword>
<dbReference type="InterPro" id="IPR029063">
    <property type="entry name" value="SAM-dependent_MTases_sf"/>
</dbReference>
<comment type="caution">
    <text evidence="7">The sequence shown here is derived from an EMBL/GenBank/DDBJ whole genome shotgun (WGS) entry which is preliminary data.</text>
</comment>
<dbReference type="AlphaFoldDB" id="A0A9W6GYR6"/>
<dbReference type="GO" id="GO:0009007">
    <property type="term" value="F:site-specific DNA-methyltransferase (adenine-specific) activity"/>
    <property type="evidence" value="ECO:0007669"/>
    <property type="project" value="UniProtKB-EC"/>
</dbReference>
<comment type="similarity">
    <text evidence="1">Belongs to the N(4)/N(6)-methyltransferase family.</text>
</comment>
<dbReference type="Pfam" id="PF01555">
    <property type="entry name" value="N6_N4_Mtase"/>
    <property type="match status" value="2"/>
</dbReference>
<dbReference type="InterPro" id="IPR002941">
    <property type="entry name" value="DNA_methylase_N4/N6"/>
</dbReference>
<evidence type="ECO:0000256" key="3">
    <source>
        <dbReference type="ARBA" id="ARBA00022603"/>
    </source>
</evidence>
<dbReference type="Gene3D" id="3.40.50.150">
    <property type="entry name" value="Vaccinia Virus protein VP39"/>
    <property type="match status" value="2"/>
</dbReference>
<dbReference type="Proteomes" id="UP001144323">
    <property type="component" value="Unassembled WGS sequence"/>
</dbReference>
<feature type="domain" description="DNA methylase N-4/N-6" evidence="6">
    <location>
        <begin position="517"/>
        <end position="644"/>
    </location>
</feature>
<evidence type="ECO:0000313" key="7">
    <source>
        <dbReference type="EMBL" id="GLI95563.1"/>
    </source>
</evidence>
<dbReference type="InterPro" id="IPR002052">
    <property type="entry name" value="DNA_methylase_N6_adenine_CS"/>
</dbReference>
<organism evidence="7 8">
    <name type="scientific">Methylocystis echinoides</name>
    <dbReference type="NCBI Taxonomy" id="29468"/>
    <lineage>
        <taxon>Bacteria</taxon>
        <taxon>Pseudomonadati</taxon>
        <taxon>Pseudomonadota</taxon>
        <taxon>Alphaproteobacteria</taxon>
        <taxon>Hyphomicrobiales</taxon>
        <taxon>Methylocystaceae</taxon>
        <taxon>Methylocystis</taxon>
    </lineage>
</organism>
<comment type="catalytic activity">
    <reaction evidence="5">
        <text>a 2'-deoxyadenosine in DNA + S-adenosyl-L-methionine = an N(6)-methyl-2'-deoxyadenosine in DNA + S-adenosyl-L-homocysteine + H(+)</text>
        <dbReference type="Rhea" id="RHEA:15197"/>
        <dbReference type="Rhea" id="RHEA-COMP:12418"/>
        <dbReference type="Rhea" id="RHEA-COMP:12419"/>
        <dbReference type="ChEBI" id="CHEBI:15378"/>
        <dbReference type="ChEBI" id="CHEBI:57856"/>
        <dbReference type="ChEBI" id="CHEBI:59789"/>
        <dbReference type="ChEBI" id="CHEBI:90615"/>
        <dbReference type="ChEBI" id="CHEBI:90616"/>
        <dbReference type="EC" id="2.1.1.72"/>
    </reaction>
</comment>
<reference evidence="7" key="1">
    <citation type="journal article" date="2023" name="Int. J. Syst. Evol. Microbiol.">
        <title>Methylocystis iwaonis sp. nov., a type II methane-oxidizing bacterium from surface soil of a rice paddy field in Japan, and emended description of the genus Methylocystis (ex Whittenbury et al. 1970) Bowman et al. 1993.</title>
        <authorList>
            <person name="Kaise H."/>
            <person name="Sawadogo J.B."/>
            <person name="Alam M.S."/>
            <person name="Ueno C."/>
            <person name="Dianou D."/>
            <person name="Shinjo R."/>
            <person name="Asakawa S."/>
        </authorList>
    </citation>
    <scope>NUCLEOTIDE SEQUENCE</scope>
    <source>
        <strain evidence="7">LMG27198</strain>
    </source>
</reference>